<proteinExistence type="predicted"/>
<organism evidence="1 2">
    <name type="scientific">Labilithrix luteola</name>
    <dbReference type="NCBI Taxonomy" id="1391654"/>
    <lineage>
        <taxon>Bacteria</taxon>
        <taxon>Pseudomonadati</taxon>
        <taxon>Myxococcota</taxon>
        <taxon>Polyangia</taxon>
        <taxon>Polyangiales</taxon>
        <taxon>Labilitrichaceae</taxon>
        <taxon>Labilithrix</taxon>
    </lineage>
</organism>
<sequence>MFTLRCAICRRALSFFNEDGASCGLRASKECVGAVLTERRSTRVALATRRPLALGLPQAS</sequence>
<dbReference type="EMBL" id="CP012333">
    <property type="protein sequence ID" value="AKU99976.1"/>
    <property type="molecule type" value="Genomic_DNA"/>
</dbReference>
<dbReference type="STRING" id="1391654.AKJ09_06640"/>
<reference evidence="1 2" key="1">
    <citation type="submission" date="2015-08" db="EMBL/GenBank/DDBJ databases">
        <authorList>
            <person name="Babu N.S."/>
            <person name="Beckwith C.J."/>
            <person name="Beseler K.G."/>
            <person name="Brison A."/>
            <person name="Carone J.V."/>
            <person name="Caskin T.P."/>
            <person name="Diamond M."/>
            <person name="Durham M.E."/>
            <person name="Foxe J.M."/>
            <person name="Go M."/>
            <person name="Henderson B.A."/>
            <person name="Jones I.B."/>
            <person name="McGettigan J.A."/>
            <person name="Micheletti S.J."/>
            <person name="Nasrallah M.E."/>
            <person name="Ortiz D."/>
            <person name="Piller C.R."/>
            <person name="Privatt S.R."/>
            <person name="Schneider S.L."/>
            <person name="Sharp S."/>
            <person name="Smith T.C."/>
            <person name="Stanton J.D."/>
            <person name="Ullery H.E."/>
            <person name="Wilson R.J."/>
            <person name="Serrano M.G."/>
            <person name="Buck G."/>
            <person name="Lee V."/>
            <person name="Wang Y."/>
            <person name="Carvalho R."/>
            <person name="Voegtly L."/>
            <person name="Shi R."/>
            <person name="Duckworth R."/>
            <person name="Johnson A."/>
            <person name="Loviza R."/>
            <person name="Walstead R."/>
            <person name="Shah Z."/>
            <person name="Kiflezghi M."/>
            <person name="Wade K."/>
            <person name="Ball S.L."/>
            <person name="Bradley K.W."/>
            <person name="Asai D.J."/>
            <person name="Bowman C.A."/>
            <person name="Russell D.A."/>
            <person name="Pope W.H."/>
            <person name="Jacobs-Sera D."/>
            <person name="Hendrix R.W."/>
            <person name="Hatfull G.F."/>
        </authorList>
    </citation>
    <scope>NUCLEOTIDE SEQUENCE [LARGE SCALE GENOMIC DNA]</scope>
    <source>
        <strain evidence="1 2">DSM 27648</strain>
    </source>
</reference>
<protein>
    <submittedName>
        <fullName evidence="1">Uncharacterized protein</fullName>
    </submittedName>
</protein>
<evidence type="ECO:0000313" key="1">
    <source>
        <dbReference type="EMBL" id="AKU99976.1"/>
    </source>
</evidence>
<name>A0A0K1Q2V3_9BACT</name>
<dbReference type="KEGG" id="llu:AKJ09_06640"/>
<keyword evidence="2" id="KW-1185">Reference proteome</keyword>
<dbReference type="Proteomes" id="UP000064967">
    <property type="component" value="Chromosome"/>
</dbReference>
<dbReference type="AlphaFoldDB" id="A0A0K1Q2V3"/>
<accession>A0A0K1Q2V3</accession>
<evidence type="ECO:0000313" key="2">
    <source>
        <dbReference type="Proteomes" id="UP000064967"/>
    </source>
</evidence>
<gene>
    <name evidence="1" type="ORF">AKJ09_06640</name>
</gene>